<protein>
    <submittedName>
        <fullName evidence="1">Uncharacterized protein</fullName>
    </submittedName>
</protein>
<reference evidence="1 2" key="1">
    <citation type="submission" date="2024-04" db="EMBL/GenBank/DDBJ databases">
        <authorList>
            <person name="Waldvogel A.-M."/>
            <person name="Schoenle A."/>
        </authorList>
    </citation>
    <scope>NUCLEOTIDE SEQUENCE [LARGE SCALE GENOMIC DNA]</scope>
</reference>
<name>A0AAV2KUW2_KNICA</name>
<dbReference type="EMBL" id="OZ035824">
    <property type="protein sequence ID" value="CAL1592518.1"/>
    <property type="molecule type" value="Genomic_DNA"/>
</dbReference>
<evidence type="ECO:0000313" key="1">
    <source>
        <dbReference type="EMBL" id="CAL1592518.1"/>
    </source>
</evidence>
<dbReference type="AlphaFoldDB" id="A0AAV2KUW2"/>
<organism evidence="1 2">
    <name type="scientific">Knipowitschia caucasica</name>
    <name type="common">Caucasian dwarf goby</name>
    <name type="synonym">Pomatoschistus caucasicus</name>
    <dbReference type="NCBI Taxonomy" id="637954"/>
    <lineage>
        <taxon>Eukaryota</taxon>
        <taxon>Metazoa</taxon>
        <taxon>Chordata</taxon>
        <taxon>Craniata</taxon>
        <taxon>Vertebrata</taxon>
        <taxon>Euteleostomi</taxon>
        <taxon>Actinopterygii</taxon>
        <taxon>Neopterygii</taxon>
        <taxon>Teleostei</taxon>
        <taxon>Neoteleostei</taxon>
        <taxon>Acanthomorphata</taxon>
        <taxon>Gobiaria</taxon>
        <taxon>Gobiiformes</taxon>
        <taxon>Gobioidei</taxon>
        <taxon>Gobiidae</taxon>
        <taxon>Gobiinae</taxon>
        <taxon>Knipowitschia</taxon>
    </lineage>
</organism>
<accession>A0AAV2KUW2</accession>
<sequence length="68" mass="7882">MVLPRLRVMDEDAEVKAWTGAKRITSEVKGEGSVHWGGMYPVAPRRVLRSEAEMIDSWFNCQRMVQWC</sequence>
<dbReference type="Proteomes" id="UP001497482">
    <property type="component" value="Chromosome 2"/>
</dbReference>
<proteinExistence type="predicted"/>
<keyword evidence="2" id="KW-1185">Reference proteome</keyword>
<gene>
    <name evidence="1" type="ORF">KC01_LOCUS21764</name>
</gene>
<evidence type="ECO:0000313" key="2">
    <source>
        <dbReference type="Proteomes" id="UP001497482"/>
    </source>
</evidence>